<name>A0AAD1Z9R3_9LAMI</name>
<protein>
    <submittedName>
        <fullName evidence="1">Uncharacterized protein</fullName>
    </submittedName>
</protein>
<dbReference type="Proteomes" id="UP000834106">
    <property type="component" value="Chromosome 6"/>
</dbReference>
<accession>A0AAD1Z9R3</accession>
<dbReference type="AlphaFoldDB" id="A0AAD1Z9R3"/>
<dbReference type="EMBL" id="OU503041">
    <property type="protein sequence ID" value="CAI9763117.1"/>
    <property type="molecule type" value="Genomic_DNA"/>
</dbReference>
<organism evidence="1 2">
    <name type="scientific">Fraxinus pennsylvanica</name>
    <dbReference type="NCBI Taxonomy" id="56036"/>
    <lineage>
        <taxon>Eukaryota</taxon>
        <taxon>Viridiplantae</taxon>
        <taxon>Streptophyta</taxon>
        <taxon>Embryophyta</taxon>
        <taxon>Tracheophyta</taxon>
        <taxon>Spermatophyta</taxon>
        <taxon>Magnoliopsida</taxon>
        <taxon>eudicotyledons</taxon>
        <taxon>Gunneridae</taxon>
        <taxon>Pentapetalae</taxon>
        <taxon>asterids</taxon>
        <taxon>lamiids</taxon>
        <taxon>Lamiales</taxon>
        <taxon>Oleaceae</taxon>
        <taxon>Oleeae</taxon>
        <taxon>Fraxinus</taxon>
    </lineage>
</organism>
<reference evidence="1" key="1">
    <citation type="submission" date="2023-05" db="EMBL/GenBank/DDBJ databases">
        <authorList>
            <person name="Huff M."/>
        </authorList>
    </citation>
    <scope>NUCLEOTIDE SEQUENCE</scope>
</reference>
<keyword evidence="2" id="KW-1185">Reference proteome</keyword>
<evidence type="ECO:0000313" key="1">
    <source>
        <dbReference type="EMBL" id="CAI9763117.1"/>
    </source>
</evidence>
<dbReference type="Gene3D" id="3.40.50.10490">
    <property type="entry name" value="Glucose-6-phosphate isomerase like protein, domain 1"/>
    <property type="match status" value="1"/>
</dbReference>
<proteinExistence type="predicted"/>
<gene>
    <name evidence="1" type="ORF">FPE_LOCUS10547</name>
</gene>
<evidence type="ECO:0000313" key="2">
    <source>
        <dbReference type="Proteomes" id="UP000834106"/>
    </source>
</evidence>
<sequence>MPQPRFSCSHLFKFRFRLDFALYKAHVEDIKRTHLRDLMSNTEQCTNLDTLNKLHSLAEAAHLQEKINRMFNGERKICLKHGRETNLLKGIHGCYGESNKK</sequence>